<evidence type="ECO:0000256" key="12">
    <source>
        <dbReference type="PIRSR" id="PIRSR000445-4"/>
    </source>
</evidence>
<dbReference type="GO" id="GO:0008883">
    <property type="term" value="F:glutamyl-tRNA reductase activity"/>
    <property type="evidence" value="ECO:0007669"/>
    <property type="project" value="UniProtKB-UniRule"/>
</dbReference>
<dbReference type="UniPathway" id="UPA00251">
    <property type="reaction ID" value="UER00316"/>
</dbReference>
<keyword evidence="5 8" id="KW-0560">Oxidoreductase</keyword>
<evidence type="ECO:0000256" key="2">
    <source>
        <dbReference type="ARBA" id="ARBA00005916"/>
    </source>
</evidence>
<evidence type="ECO:0000313" key="19">
    <source>
        <dbReference type="EMBL" id="ERJ07069.1"/>
    </source>
</evidence>
<evidence type="ECO:0000259" key="15">
    <source>
        <dbReference type="Pfam" id="PF00745"/>
    </source>
</evidence>
<sequence>MTAVSVAHQRGSVEDIDAAAADSQRAGVEELLDAPGVSEAFVLQTCNRTERYVVTDDPSAGQTALSGAITDVSDAAVVEMGHEESLRHLLRVAAGLESLVPGEDQILGQVRDAYEDARAADGLGPVLEEALTKAIHVGERARTETSINEGVVSLGSAAVELAERECDLDAARALIVGAGEIATLAAKALADRSDVEHLAVANRTVSHAEHVASVVGVESEAIGLDDVPAALNRAEVVVSATGSPDPLLEPAAFETAGETVVVDIGQPRDVSPAVDERTTVDVFDLDDLEAVTAETRANREAAAATVEDIVADELAHLLTRYKRSRADDVISTMYESAERVKAREVEQALSTLDLDDDQREVVEAMADSLVNQLLAAPTKSLRDAAEADDWATVDTALRLFDPDFGDEEFPPSVAGAEGTVPEHVSTAVDADD</sequence>
<dbReference type="EC" id="1.2.1.70" evidence="3 8"/>
<feature type="binding site" evidence="8 11">
    <location>
        <begin position="177"/>
        <end position="182"/>
    </location>
    <ligand>
        <name>NADP(+)</name>
        <dbReference type="ChEBI" id="CHEBI:58349"/>
    </ligand>
</feature>
<evidence type="ECO:0000256" key="7">
    <source>
        <dbReference type="ARBA" id="ARBA00047464"/>
    </source>
</evidence>
<feature type="binding site" evidence="8 10">
    <location>
        <position position="98"/>
    </location>
    <ligand>
        <name>substrate</name>
    </ligand>
</feature>
<evidence type="ECO:0000256" key="13">
    <source>
        <dbReference type="RuleBase" id="RU000584"/>
    </source>
</evidence>
<dbReference type="Gene3D" id="3.40.50.720">
    <property type="entry name" value="NAD(P)-binding Rossmann-like Domain"/>
    <property type="match status" value="1"/>
</dbReference>
<dbReference type="InterPro" id="IPR036343">
    <property type="entry name" value="GluRdtase_N_sf"/>
</dbReference>
<evidence type="ECO:0000256" key="9">
    <source>
        <dbReference type="PIRSR" id="PIRSR000445-1"/>
    </source>
</evidence>
<dbReference type="Proteomes" id="UP000003861">
    <property type="component" value="Unassembled WGS sequence"/>
</dbReference>
<evidence type="ECO:0000313" key="18">
    <source>
        <dbReference type="EMBL" id="CCQ34834.1"/>
    </source>
</evidence>
<dbReference type="GO" id="GO:0019353">
    <property type="term" value="P:protoporphyrinogen IX biosynthetic process from glutamate"/>
    <property type="evidence" value="ECO:0007669"/>
    <property type="project" value="TreeGrafter"/>
</dbReference>
<dbReference type="AlphaFoldDB" id="F7PIF8"/>
<keyword evidence="6 8" id="KW-0627">Porphyrin biosynthesis</keyword>
<feature type="binding site" evidence="8 10">
    <location>
        <begin position="45"/>
        <end position="48"/>
    </location>
    <ligand>
        <name>substrate</name>
    </ligand>
</feature>
<reference evidence="19 20" key="2">
    <citation type="journal article" date="2013" name="PLoS ONE">
        <title>INDIGO - INtegrated Data Warehouse of MIcrobial GenOmes with Examples from the Red Sea Extremophiles.</title>
        <authorList>
            <person name="Alam I."/>
            <person name="Antunes A."/>
            <person name="Kamau A.A."/>
            <person name="Ba Alawi W."/>
            <person name="Kalkatawi M."/>
            <person name="Stingl U."/>
            <person name="Bajic V.B."/>
        </authorList>
    </citation>
    <scope>NUCLEOTIDE SEQUENCE [LARGE SCALE GENOMIC DNA]</scope>
    <source>
        <strain evidence="19 20">SARL4B</strain>
    </source>
</reference>
<dbReference type="CDD" id="cd05213">
    <property type="entry name" value="NAD_bind_Glutamyl_tRNA_reduct"/>
    <property type="match status" value="1"/>
</dbReference>
<evidence type="ECO:0000256" key="5">
    <source>
        <dbReference type="ARBA" id="ARBA00023002"/>
    </source>
</evidence>
<feature type="domain" description="Tetrapyrrole biosynthesis glutamyl-tRNA reductase dimerisation" evidence="15">
    <location>
        <begin position="306"/>
        <end position="401"/>
    </location>
</feature>
<evidence type="ECO:0000259" key="16">
    <source>
        <dbReference type="Pfam" id="PF01488"/>
    </source>
</evidence>
<feature type="domain" description="Quinate/shikimate 5-dehydrogenase/glutamyl-tRNA reductase" evidence="16">
    <location>
        <begin position="160"/>
        <end position="291"/>
    </location>
</feature>
<evidence type="ECO:0000256" key="10">
    <source>
        <dbReference type="PIRSR" id="PIRSR000445-2"/>
    </source>
</evidence>
<dbReference type="HAMAP" id="MF_00087">
    <property type="entry name" value="Glu_tRNA_reductase"/>
    <property type="match status" value="1"/>
</dbReference>
<evidence type="ECO:0000256" key="8">
    <source>
        <dbReference type="HAMAP-Rule" id="MF_00087"/>
    </source>
</evidence>
<dbReference type="eggNOG" id="arCOG01036">
    <property type="taxonomic scope" value="Archaea"/>
</dbReference>
<dbReference type="InterPro" id="IPR036453">
    <property type="entry name" value="GluRdtase_dimer_dom_sf"/>
</dbReference>
<feature type="binding site" evidence="8 10">
    <location>
        <begin position="103"/>
        <end position="105"/>
    </location>
    <ligand>
        <name>substrate</name>
    </ligand>
</feature>
<dbReference type="NCBIfam" id="TIGR01035">
    <property type="entry name" value="hemA"/>
    <property type="match status" value="1"/>
</dbReference>
<evidence type="ECO:0000256" key="11">
    <source>
        <dbReference type="PIRSR" id="PIRSR000445-3"/>
    </source>
</evidence>
<comment type="miscellaneous">
    <text evidence="8">During catalysis, the active site Cys acts as a nucleophile attacking the alpha-carbonyl group of tRNA-bound glutamate with the formation of a thioester intermediate between enzyme and glutamate, and the concomitant release of tRNA(Glu). The thioester intermediate is finally reduced by direct hydride transfer from NADPH, to form the product GSA.</text>
</comment>
<reference evidence="19 20" key="1">
    <citation type="journal article" date="2011" name="J. Bacteriol.">
        <title>Genome sequence of Halorhabdus tiamatea, the first archaeon isolated from a deep-sea anoxic brine lake.</title>
        <authorList>
            <person name="Antunes A."/>
            <person name="Alam I."/>
            <person name="Bajic V.B."/>
            <person name="Stingl U."/>
        </authorList>
    </citation>
    <scope>NUCLEOTIDE SEQUENCE [LARGE SCALE GENOMIC DNA]</scope>
    <source>
        <strain evidence="19 20">SARL4B</strain>
    </source>
</reference>
<dbReference type="KEGG" id="hti:HTIA_2730"/>
<evidence type="ECO:0000256" key="1">
    <source>
        <dbReference type="ARBA" id="ARBA00005059"/>
    </source>
</evidence>
<evidence type="ECO:0000313" key="21">
    <source>
        <dbReference type="Proteomes" id="UP000015381"/>
    </source>
</evidence>
<feature type="site" description="Important for activity" evidence="8 12">
    <location>
        <position position="88"/>
    </location>
</feature>
<dbReference type="STRING" id="1033806.HTIA_2730"/>
<dbReference type="Pfam" id="PF00745">
    <property type="entry name" value="GlutR_dimer"/>
    <property type="match status" value="1"/>
</dbReference>
<evidence type="ECO:0000256" key="3">
    <source>
        <dbReference type="ARBA" id="ARBA00012970"/>
    </source>
</evidence>
<comment type="domain">
    <text evidence="8">Possesses an unusual extended V-shaped dimeric structure with each monomer consisting of three distinct domains arranged along a curved 'spinal' alpha-helix. The N-terminal catalytic domain specifically recognizes the glutamate moiety of the substrate. The second domain is the NADPH-binding domain, and the third C-terminal domain is responsible for dimerization.</text>
</comment>
<evidence type="ECO:0000256" key="4">
    <source>
        <dbReference type="ARBA" id="ARBA00022857"/>
    </source>
</evidence>
<dbReference type="SUPFAM" id="SSF69075">
    <property type="entry name" value="Glutamyl tRNA-reductase dimerization domain"/>
    <property type="match status" value="1"/>
</dbReference>
<evidence type="ECO:0000259" key="17">
    <source>
        <dbReference type="Pfam" id="PF05201"/>
    </source>
</evidence>
<organism evidence="19 20">
    <name type="scientific">Halorhabdus tiamatea SARL4B</name>
    <dbReference type="NCBI Taxonomy" id="1033806"/>
    <lineage>
        <taxon>Archaea</taxon>
        <taxon>Methanobacteriati</taxon>
        <taxon>Methanobacteriota</taxon>
        <taxon>Stenosarchaea group</taxon>
        <taxon>Halobacteria</taxon>
        <taxon>Halobacteriales</taxon>
        <taxon>Haloarculaceae</taxon>
        <taxon>Halorhabdus</taxon>
    </lineage>
</organism>
<dbReference type="GO" id="GO:0050661">
    <property type="term" value="F:NADP binding"/>
    <property type="evidence" value="ECO:0007669"/>
    <property type="project" value="InterPro"/>
</dbReference>
<comment type="catalytic activity">
    <reaction evidence="7 8 13">
        <text>(S)-4-amino-5-oxopentanoate + tRNA(Glu) + NADP(+) = L-glutamyl-tRNA(Glu) + NADPH + H(+)</text>
        <dbReference type="Rhea" id="RHEA:12344"/>
        <dbReference type="Rhea" id="RHEA-COMP:9663"/>
        <dbReference type="Rhea" id="RHEA-COMP:9680"/>
        <dbReference type="ChEBI" id="CHEBI:15378"/>
        <dbReference type="ChEBI" id="CHEBI:57501"/>
        <dbReference type="ChEBI" id="CHEBI:57783"/>
        <dbReference type="ChEBI" id="CHEBI:58349"/>
        <dbReference type="ChEBI" id="CHEBI:78442"/>
        <dbReference type="ChEBI" id="CHEBI:78520"/>
        <dbReference type="EC" id="1.2.1.70"/>
    </reaction>
</comment>
<proteinExistence type="inferred from homology"/>
<dbReference type="SUPFAM" id="SSF69742">
    <property type="entry name" value="Glutamyl tRNA-reductase catalytic, N-terminal domain"/>
    <property type="match status" value="1"/>
</dbReference>
<dbReference type="PIRSF" id="PIRSF000445">
    <property type="entry name" value="4pyrrol_synth_GluRdtase"/>
    <property type="match status" value="1"/>
</dbReference>
<gene>
    <name evidence="8 19" type="primary">hemA</name>
    <name evidence="19" type="ORF">HLRTI_000927</name>
    <name evidence="18" type="ORF">HTIA_2730</name>
</gene>
<feature type="region of interest" description="Disordered" evidence="14">
    <location>
        <begin position="412"/>
        <end position="432"/>
    </location>
</feature>
<feature type="binding site" evidence="8 10">
    <location>
        <position position="109"/>
    </location>
    <ligand>
        <name>substrate</name>
    </ligand>
</feature>
<dbReference type="InterPro" id="IPR015895">
    <property type="entry name" value="4pyrrol_synth_GluRdtase_N"/>
</dbReference>
<dbReference type="InterPro" id="IPR036291">
    <property type="entry name" value="NAD(P)-bd_dom_sf"/>
</dbReference>
<protein>
    <recommendedName>
        <fullName evidence="3 8">Glutamyl-tRNA reductase</fullName>
        <shortName evidence="8">GluTR</shortName>
        <ecNumber evidence="3 8">1.2.1.70</ecNumber>
    </recommendedName>
</protein>
<dbReference type="FunFam" id="3.30.460.30:FF:000001">
    <property type="entry name" value="Glutamyl-tRNA reductase"/>
    <property type="match status" value="1"/>
</dbReference>
<dbReference type="Gene3D" id="3.30.460.30">
    <property type="entry name" value="Glutamyl-tRNA reductase, N-terminal domain"/>
    <property type="match status" value="1"/>
</dbReference>
<evidence type="ECO:0000256" key="6">
    <source>
        <dbReference type="ARBA" id="ARBA00023244"/>
    </source>
</evidence>
<dbReference type="InterPro" id="IPR006151">
    <property type="entry name" value="Shikm_DH/Glu-tRNA_Rdtase"/>
</dbReference>
<dbReference type="PATRIC" id="fig|1033806.12.peg.2719"/>
<reference evidence="18 21" key="3">
    <citation type="journal article" date="2014" name="Environ. Microbiol.">
        <title>Halorhabdus tiamatea: proteogenomics and glycosidase activity measurements identify the first cultivated euryarchaeon from a deep-sea anoxic brine lake as potential polysaccharide degrader.</title>
        <authorList>
            <person name="Werner J."/>
            <person name="Ferrer M."/>
            <person name="Michel G."/>
            <person name="Mann A.J."/>
            <person name="Huang S."/>
            <person name="Juarez S."/>
            <person name="Ciordia S."/>
            <person name="Albar J.P."/>
            <person name="Alcaide M."/>
            <person name="La Cono V."/>
            <person name="Yakimov M.M."/>
            <person name="Antunes A."/>
            <person name="Taborda M."/>
            <person name="Da Costa M.S."/>
            <person name="Amann R.I."/>
            <person name="Gloeckner F.O."/>
            <person name="Golyshina O.V."/>
            <person name="Golyshin P.N."/>
            <person name="Teeling H."/>
        </authorList>
    </citation>
    <scope>NUCLEOTIDE SEQUENCE [LARGE SCALE GENOMIC DNA]</scope>
    <source>
        <strain evidence="21">SARL4B</strain>
        <strain evidence="18">Type strain: SARL4B</strain>
    </source>
</reference>
<feature type="active site" description="Nucleophile" evidence="8 9">
    <location>
        <position position="46"/>
    </location>
</feature>
<accession>F7PIF8</accession>
<dbReference type="Proteomes" id="UP000015381">
    <property type="component" value="Chromosome I"/>
</dbReference>
<dbReference type="EMBL" id="HF571520">
    <property type="protein sequence ID" value="CCQ34834.1"/>
    <property type="molecule type" value="Genomic_DNA"/>
</dbReference>
<dbReference type="EMBL" id="AFNT02000007">
    <property type="protein sequence ID" value="ERJ07069.1"/>
    <property type="molecule type" value="Genomic_DNA"/>
</dbReference>
<dbReference type="InterPro" id="IPR000343">
    <property type="entry name" value="4pyrrol_synth_GluRdtase"/>
</dbReference>
<name>F7PIF8_9EURY</name>
<comment type="similarity">
    <text evidence="2 8 13">Belongs to the glutamyl-tRNA reductase family.</text>
</comment>
<dbReference type="Pfam" id="PF01488">
    <property type="entry name" value="Shikimate_DH"/>
    <property type="match status" value="1"/>
</dbReference>
<keyword evidence="21" id="KW-1185">Reference proteome</keyword>
<comment type="function">
    <text evidence="8">Catalyzes the NADPH-dependent reduction of glutamyl-tRNA(Glu) to glutamate 1-semialdehyde (GSA).</text>
</comment>
<evidence type="ECO:0000256" key="14">
    <source>
        <dbReference type="SAM" id="MobiDB-lite"/>
    </source>
</evidence>
<dbReference type="PANTHER" id="PTHR43013">
    <property type="entry name" value="GLUTAMYL-TRNA REDUCTASE"/>
    <property type="match status" value="1"/>
</dbReference>
<comment type="subunit">
    <text evidence="8">Homodimer.</text>
</comment>
<dbReference type="Pfam" id="PF05201">
    <property type="entry name" value="GlutR_N"/>
    <property type="match status" value="1"/>
</dbReference>
<comment type="pathway">
    <text evidence="1 8 13">Porphyrin-containing compound metabolism; protoporphyrin-IX biosynthesis; 5-aminolevulinate from L-glutamyl-tRNA(Glu): step 1/2.</text>
</comment>
<keyword evidence="4 8" id="KW-0521">NADP</keyword>
<dbReference type="HOGENOM" id="CLU_035113_0_1_2"/>
<evidence type="ECO:0000313" key="20">
    <source>
        <dbReference type="Proteomes" id="UP000003861"/>
    </source>
</evidence>
<dbReference type="SUPFAM" id="SSF51735">
    <property type="entry name" value="NAD(P)-binding Rossmann-fold domains"/>
    <property type="match status" value="1"/>
</dbReference>
<dbReference type="InterPro" id="IPR015896">
    <property type="entry name" value="4pyrrol_synth_GluRdtase_dimer"/>
</dbReference>
<feature type="domain" description="Glutamyl-tRNA reductase N-terminal" evidence="17">
    <location>
        <begin position="4"/>
        <end position="145"/>
    </location>
</feature>
<dbReference type="PANTHER" id="PTHR43013:SF1">
    <property type="entry name" value="GLUTAMYL-TRNA REDUCTASE"/>
    <property type="match status" value="1"/>
</dbReference>